<comment type="similarity">
    <text evidence="7">Belongs to the bacterial reverse transcriptase family.</text>
</comment>
<keyword evidence="3" id="KW-0479">Metal-binding</keyword>
<evidence type="ECO:0000256" key="7">
    <source>
        <dbReference type="ARBA" id="ARBA00034120"/>
    </source>
</evidence>
<dbReference type="InterPro" id="IPR043502">
    <property type="entry name" value="DNA/RNA_pol_sf"/>
</dbReference>
<comment type="caution">
    <text evidence="10">The sequence shown here is derived from an EMBL/GenBank/DDBJ whole genome shotgun (WGS) entry which is preliminary data.</text>
</comment>
<dbReference type="CDD" id="cd03487">
    <property type="entry name" value="RT_Bac_retron_II"/>
    <property type="match status" value="1"/>
</dbReference>
<keyword evidence="2" id="KW-0548">Nucleotidyltransferase</keyword>
<organism evidence="10 11">
    <name type="scientific">Siculibacillus lacustris</name>
    <dbReference type="NCBI Taxonomy" id="1549641"/>
    <lineage>
        <taxon>Bacteria</taxon>
        <taxon>Pseudomonadati</taxon>
        <taxon>Pseudomonadota</taxon>
        <taxon>Alphaproteobacteria</taxon>
        <taxon>Hyphomicrobiales</taxon>
        <taxon>Ancalomicrobiaceae</taxon>
        <taxon>Siculibacillus</taxon>
    </lineage>
</organism>
<keyword evidence="5 10" id="KW-0695">RNA-directed DNA polymerase</keyword>
<dbReference type="OrthoDB" id="7055795at2"/>
<dbReference type="AlphaFoldDB" id="A0A4Q9VDZ7"/>
<dbReference type="RefSeq" id="WP_131311672.1">
    <property type="nucleotide sequence ID" value="NZ_SJFN01000052.1"/>
</dbReference>
<evidence type="ECO:0000256" key="1">
    <source>
        <dbReference type="ARBA" id="ARBA00022679"/>
    </source>
</evidence>
<feature type="region of interest" description="Disordered" evidence="8">
    <location>
        <begin position="276"/>
        <end position="324"/>
    </location>
</feature>
<dbReference type="InterPro" id="IPR000123">
    <property type="entry name" value="Reverse_transcriptase_msDNA"/>
</dbReference>
<dbReference type="GO" id="GO:0003964">
    <property type="term" value="F:RNA-directed DNA polymerase activity"/>
    <property type="evidence" value="ECO:0007669"/>
    <property type="project" value="UniProtKB-KW"/>
</dbReference>
<dbReference type="Proteomes" id="UP000292781">
    <property type="component" value="Unassembled WGS sequence"/>
</dbReference>
<dbReference type="GO" id="GO:0046872">
    <property type="term" value="F:metal ion binding"/>
    <property type="evidence" value="ECO:0007669"/>
    <property type="project" value="UniProtKB-KW"/>
</dbReference>
<dbReference type="PRINTS" id="PR00866">
    <property type="entry name" value="RNADNAPOLMS"/>
</dbReference>
<evidence type="ECO:0000313" key="10">
    <source>
        <dbReference type="EMBL" id="TBW32842.1"/>
    </source>
</evidence>
<dbReference type="GO" id="GO:0003723">
    <property type="term" value="F:RNA binding"/>
    <property type="evidence" value="ECO:0007669"/>
    <property type="project" value="InterPro"/>
</dbReference>
<reference evidence="10 11" key="1">
    <citation type="submission" date="2019-02" db="EMBL/GenBank/DDBJ databases">
        <title>Siculibacillus lacustris gen. nov., sp. nov., a new rosette-forming bacterium isolated from a freshwater crater lake (Lake St. Ana, Romania).</title>
        <authorList>
            <person name="Felfoldi T."/>
            <person name="Marton Z."/>
            <person name="Szabo A."/>
            <person name="Mentes A."/>
            <person name="Boka K."/>
            <person name="Marialigeti K."/>
            <person name="Mathe I."/>
            <person name="Koncz M."/>
            <person name="Schumann P."/>
            <person name="Toth E."/>
        </authorList>
    </citation>
    <scope>NUCLEOTIDE SEQUENCE [LARGE SCALE GENOMIC DNA]</scope>
    <source>
        <strain evidence="10 11">SA-279</strain>
    </source>
</reference>
<evidence type="ECO:0000256" key="8">
    <source>
        <dbReference type="SAM" id="MobiDB-lite"/>
    </source>
</evidence>
<dbReference type="SUPFAM" id="SSF56672">
    <property type="entry name" value="DNA/RNA polymerases"/>
    <property type="match status" value="1"/>
</dbReference>
<keyword evidence="6" id="KW-0051">Antiviral defense</keyword>
<evidence type="ECO:0000256" key="4">
    <source>
        <dbReference type="ARBA" id="ARBA00022842"/>
    </source>
</evidence>
<dbReference type="PROSITE" id="PS50878">
    <property type="entry name" value="RT_POL"/>
    <property type="match status" value="1"/>
</dbReference>
<dbReference type="InterPro" id="IPR000477">
    <property type="entry name" value="RT_dom"/>
</dbReference>
<evidence type="ECO:0000256" key="6">
    <source>
        <dbReference type="ARBA" id="ARBA00023118"/>
    </source>
</evidence>
<evidence type="ECO:0000313" key="11">
    <source>
        <dbReference type="Proteomes" id="UP000292781"/>
    </source>
</evidence>
<evidence type="ECO:0000256" key="2">
    <source>
        <dbReference type="ARBA" id="ARBA00022695"/>
    </source>
</evidence>
<feature type="domain" description="Reverse transcriptase" evidence="9">
    <location>
        <begin position="1"/>
        <end position="239"/>
    </location>
</feature>
<feature type="compositionally biased region" description="Low complexity" evidence="8">
    <location>
        <begin position="308"/>
        <end position="324"/>
    </location>
</feature>
<feature type="compositionally biased region" description="Polar residues" evidence="8">
    <location>
        <begin position="282"/>
        <end position="298"/>
    </location>
</feature>
<keyword evidence="1" id="KW-0808">Transferase</keyword>
<dbReference type="GO" id="GO:0051607">
    <property type="term" value="P:defense response to virus"/>
    <property type="evidence" value="ECO:0007669"/>
    <property type="project" value="UniProtKB-KW"/>
</dbReference>
<dbReference type="EMBL" id="SJFN01000052">
    <property type="protein sequence ID" value="TBW32842.1"/>
    <property type="molecule type" value="Genomic_DNA"/>
</dbReference>
<evidence type="ECO:0000259" key="9">
    <source>
        <dbReference type="PROSITE" id="PS50878"/>
    </source>
</evidence>
<evidence type="ECO:0000256" key="3">
    <source>
        <dbReference type="ARBA" id="ARBA00022723"/>
    </source>
</evidence>
<proteinExistence type="inferred from homology"/>
<sequence>MNPNMGYTERESPFFRLNSKNKLAKLLFIGLPKLKELAAGADLYYSFQKVKKSGGMRMISAPRDDLKKVQKRISDLLQRIAPPDFLFAPVKGRSYVDNAAVHIGATAVHLLDIEDFFPSCTANKVIWFFKTRFECSPDIAVILKNIATRNGSLPQGSPCSPALAYFCYVDMWKEIEAHVKQRGCKLSVYADDLTISGDVVPGELVFDIKATMLRHGHQYSAKKERSKIMKPVEITGVIVANNQLLIPNRQHRSIVIAQRKLGKEKKLRERLKITNELKGRNAQKNQIKNHPGQPTTDAIPTPTGYYQSTTRSTSSSVTSSDRRS</sequence>
<protein>
    <submittedName>
        <fullName evidence="10">RNA-directed DNA polymerase</fullName>
    </submittedName>
</protein>
<keyword evidence="11" id="KW-1185">Reference proteome</keyword>
<gene>
    <name evidence="10" type="ORF">EYW49_21435</name>
</gene>
<name>A0A4Q9VDZ7_9HYPH</name>
<dbReference type="Pfam" id="PF00078">
    <property type="entry name" value="RVT_1"/>
    <property type="match status" value="1"/>
</dbReference>
<accession>A0A4Q9VDZ7</accession>
<keyword evidence="4" id="KW-0460">Magnesium</keyword>
<evidence type="ECO:0000256" key="5">
    <source>
        <dbReference type="ARBA" id="ARBA00022918"/>
    </source>
</evidence>